<evidence type="ECO:0000313" key="2">
    <source>
        <dbReference type="EMBL" id="KAJ3222583.1"/>
    </source>
</evidence>
<protein>
    <submittedName>
        <fullName evidence="2">Uncharacterized protein</fullName>
    </submittedName>
</protein>
<keyword evidence="1" id="KW-1133">Transmembrane helix</keyword>
<keyword evidence="3" id="KW-1185">Reference proteome</keyword>
<keyword evidence="1" id="KW-0472">Membrane</keyword>
<name>A0AAD5XWY2_9FUNG</name>
<proteinExistence type="predicted"/>
<dbReference type="Proteomes" id="UP001211065">
    <property type="component" value="Unassembled WGS sequence"/>
</dbReference>
<reference evidence="2" key="1">
    <citation type="submission" date="2020-05" db="EMBL/GenBank/DDBJ databases">
        <title>Phylogenomic resolution of chytrid fungi.</title>
        <authorList>
            <person name="Stajich J.E."/>
            <person name="Amses K."/>
            <person name="Simmons R."/>
            <person name="Seto K."/>
            <person name="Myers J."/>
            <person name="Bonds A."/>
            <person name="Quandt C.A."/>
            <person name="Barry K."/>
            <person name="Liu P."/>
            <person name="Grigoriev I."/>
            <person name="Longcore J.E."/>
            <person name="James T.Y."/>
        </authorList>
    </citation>
    <scope>NUCLEOTIDE SEQUENCE</scope>
    <source>
        <strain evidence="2">JEL0476</strain>
    </source>
</reference>
<dbReference type="EMBL" id="JADGJW010000169">
    <property type="protein sequence ID" value="KAJ3222583.1"/>
    <property type="molecule type" value="Genomic_DNA"/>
</dbReference>
<comment type="caution">
    <text evidence="2">The sequence shown here is derived from an EMBL/GenBank/DDBJ whole genome shotgun (WGS) entry which is preliminary data.</text>
</comment>
<gene>
    <name evidence="2" type="ORF">HK099_002137</name>
</gene>
<feature type="transmembrane region" description="Helical" evidence="1">
    <location>
        <begin position="94"/>
        <end position="116"/>
    </location>
</feature>
<accession>A0AAD5XWY2</accession>
<evidence type="ECO:0000256" key="1">
    <source>
        <dbReference type="SAM" id="Phobius"/>
    </source>
</evidence>
<feature type="transmembrane region" description="Helical" evidence="1">
    <location>
        <begin position="33"/>
        <end position="52"/>
    </location>
</feature>
<organism evidence="2 3">
    <name type="scientific">Clydaea vesicula</name>
    <dbReference type="NCBI Taxonomy" id="447962"/>
    <lineage>
        <taxon>Eukaryota</taxon>
        <taxon>Fungi</taxon>
        <taxon>Fungi incertae sedis</taxon>
        <taxon>Chytridiomycota</taxon>
        <taxon>Chytridiomycota incertae sedis</taxon>
        <taxon>Chytridiomycetes</taxon>
        <taxon>Lobulomycetales</taxon>
        <taxon>Lobulomycetaceae</taxon>
        <taxon>Clydaea</taxon>
    </lineage>
</organism>
<keyword evidence="1" id="KW-0812">Transmembrane</keyword>
<feature type="transmembrane region" description="Helical" evidence="1">
    <location>
        <begin position="128"/>
        <end position="147"/>
    </location>
</feature>
<evidence type="ECO:0000313" key="3">
    <source>
        <dbReference type="Proteomes" id="UP001211065"/>
    </source>
</evidence>
<dbReference type="AlphaFoldDB" id="A0AAD5XWY2"/>
<sequence length="187" mass="21182">MSTTIVLELINLAAELNEHQKFGETKFMLLQEISIMANLLASLFCLFCEIYFQFKMLKENLDDSNNRSNTLVCCNKNFLAKLRRYEMYRLKLKTIMLLLLLFDFTGIVLAVCINFLGVSLPVIATDCILNALIVMHSWAGFSLLMIYKNGHADGIKKLKKKKMRTPTVTLLSSVNAVSLTNTSDILS</sequence>